<gene>
    <name evidence="2" type="ORF">SAMN02745216_02661</name>
</gene>
<evidence type="ECO:0000259" key="1">
    <source>
        <dbReference type="Pfam" id="PF00795"/>
    </source>
</evidence>
<dbReference type="InterPro" id="IPR003010">
    <property type="entry name" value="C-N_Hydrolase"/>
</dbReference>
<dbReference type="Gene3D" id="3.60.110.10">
    <property type="entry name" value="Carbon-nitrogen hydrolase"/>
    <property type="match status" value="1"/>
</dbReference>
<protein>
    <submittedName>
        <fullName evidence="2">Carbon-nitrogen hydrolase</fullName>
    </submittedName>
</protein>
<accession>A0A1M6NQD1</accession>
<dbReference type="EMBL" id="FQZU01000015">
    <property type="protein sequence ID" value="SHJ97947.1"/>
    <property type="molecule type" value="Genomic_DNA"/>
</dbReference>
<dbReference type="InterPro" id="IPR036526">
    <property type="entry name" value="C-N_Hydrolase_sf"/>
</dbReference>
<dbReference type="GO" id="GO:0016787">
    <property type="term" value="F:hydrolase activity"/>
    <property type="evidence" value="ECO:0007669"/>
    <property type="project" value="UniProtKB-KW"/>
</dbReference>
<dbReference type="RefSeq" id="WP_073476561.1">
    <property type="nucleotide sequence ID" value="NZ_FQZU01000015.1"/>
</dbReference>
<dbReference type="Pfam" id="PF00795">
    <property type="entry name" value="CN_hydrolase"/>
    <property type="match status" value="1"/>
</dbReference>
<organism evidence="2 3">
    <name type="scientific">Desulfatibacillum alkenivorans DSM 16219</name>
    <dbReference type="NCBI Taxonomy" id="1121393"/>
    <lineage>
        <taxon>Bacteria</taxon>
        <taxon>Pseudomonadati</taxon>
        <taxon>Thermodesulfobacteriota</taxon>
        <taxon>Desulfobacteria</taxon>
        <taxon>Desulfobacterales</taxon>
        <taxon>Desulfatibacillaceae</taxon>
        <taxon>Desulfatibacillum</taxon>
    </lineage>
</organism>
<keyword evidence="2" id="KW-0378">Hydrolase</keyword>
<evidence type="ECO:0000313" key="3">
    <source>
        <dbReference type="Proteomes" id="UP000183994"/>
    </source>
</evidence>
<dbReference type="OrthoDB" id="9811121at2"/>
<proteinExistence type="predicted"/>
<dbReference type="Proteomes" id="UP000183994">
    <property type="component" value="Unassembled WGS sequence"/>
</dbReference>
<dbReference type="STRING" id="1121393.SAMN02745216_02661"/>
<evidence type="ECO:0000313" key="2">
    <source>
        <dbReference type="EMBL" id="SHJ97947.1"/>
    </source>
</evidence>
<name>A0A1M6NQD1_9BACT</name>
<feature type="domain" description="CN hydrolase" evidence="1">
    <location>
        <begin position="4"/>
        <end position="75"/>
    </location>
</feature>
<dbReference type="SUPFAM" id="SSF56317">
    <property type="entry name" value="Carbon-nitrogen hydrolase"/>
    <property type="match status" value="1"/>
</dbReference>
<reference evidence="3" key="1">
    <citation type="submission" date="2016-11" db="EMBL/GenBank/DDBJ databases">
        <authorList>
            <person name="Varghese N."/>
            <person name="Submissions S."/>
        </authorList>
    </citation>
    <scope>NUCLEOTIDE SEQUENCE [LARGE SCALE GENOMIC DNA]</scope>
    <source>
        <strain evidence="3">DSM 16219</strain>
    </source>
</reference>
<sequence>MKFKIGLIQPKIRHYQVEANLDMYADRLQERKQAKVQLAVLPEFFPTGNTLETRLLQTAVQTGEKTTLWMKRQAADLDL</sequence>
<dbReference type="AlphaFoldDB" id="A0A1M6NQD1"/>
<keyword evidence="3" id="KW-1185">Reference proteome</keyword>